<evidence type="ECO:0000313" key="1">
    <source>
        <dbReference type="EMBL" id="TWJ32797.1"/>
    </source>
</evidence>
<dbReference type="AlphaFoldDB" id="A0A562WSR0"/>
<proteinExistence type="predicted"/>
<evidence type="ECO:0000313" key="2">
    <source>
        <dbReference type="Proteomes" id="UP000319449"/>
    </source>
</evidence>
<keyword evidence="2" id="KW-1185">Reference proteome</keyword>
<dbReference type="EMBL" id="VLLN01000003">
    <property type="protein sequence ID" value="TWJ32797.1"/>
    <property type="molecule type" value="Genomic_DNA"/>
</dbReference>
<protein>
    <submittedName>
        <fullName evidence="1">Uncharacterized protein</fullName>
    </submittedName>
</protein>
<dbReference type="Proteomes" id="UP000319449">
    <property type="component" value="Unassembled WGS sequence"/>
</dbReference>
<comment type="caution">
    <text evidence="1">The sequence shown here is derived from an EMBL/GenBank/DDBJ whole genome shotgun (WGS) entry which is preliminary data.</text>
</comment>
<accession>A0A562WSR0</accession>
<sequence length="512" mass="49826">MRTRSSRFYPVTLMMVMLLTFLSLPVGNEAMAAFESGSTCGAAFHNTTSCRGAFNPTVNTTIQLPSSGILDYTTFTVPQGVTVKFAKIANNTPVIIRTSGNVLIEGTIDVSGSSAVHSGTAGDGVLGDDGQPGLGGPGGFDGGYGGRSPLFGGAPCQAGGAGKGPGGGPTATFCTGNDNWRGGNGGGAGYASVEGVPGWAASNGTVYGQASILPIIGGSGGGGGAGGGSYNGAGGGGGGGAILIASSGAIIIGKNGVGGAGRIFADGGAGGSNGGDGCGGGGGGGSGGSIKLVAETLTRVYDGWVGARRGPGGGSCYSSGGYGGYGRIRLEANNTNWSGYTDPGYSFALPGKVLVPNNPTLSIIGITAGGTTQAVPANPTGVGDVTLPQGTTTATVQIAATNIPIGTTVTVYVVPVIGANRSSSLSTALAGPSDASTSAMATVTLSNGNNVLLASATYTVTELLAMSLPRFGGEYVAKIRIDSEMNGTSRVTYITASGKEYPADGRTVKATS</sequence>
<gene>
    <name evidence="1" type="ORF">JN12_00774</name>
</gene>
<reference evidence="1 2" key="1">
    <citation type="submission" date="2019-07" db="EMBL/GenBank/DDBJ databases">
        <title>Genomic Encyclopedia of Archaeal and Bacterial Type Strains, Phase II (KMG-II): from individual species to whole genera.</title>
        <authorList>
            <person name="Goeker M."/>
        </authorList>
    </citation>
    <scope>NUCLEOTIDE SEQUENCE [LARGE SCALE GENOMIC DNA]</scope>
    <source>
        <strain evidence="1 2">ATCC BAA-1139</strain>
    </source>
</reference>
<organism evidence="1 2">
    <name type="scientific">Geobacter argillaceus</name>
    <dbReference type="NCBI Taxonomy" id="345631"/>
    <lineage>
        <taxon>Bacteria</taxon>
        <taxon>Pseudomonadati</taxon>
        <taxon>Thermodesulfobacteriota</taxon>
        <taxon>Desulfuromonadia</taxon>
        <taxon>Geobacterales</taxon>
        <taxon>Geobacteraceae</taxon>
        <taxon>Geobacter</taxon>
    </lineage>
</organism>
<name>A0A562WSR0_9BACT</name>
<dbReference type="RefSeq" id="WP_170241834.1">
    <property type="nucleotide sequence ID" value="NZ_VLLN01000003.1"/>
</dbReference>